<gene>
    <name evidence="2" type="ORF">SAMN04489732_1602</name>
</gene>
<protein>
    <submittedName>
        <fullName evidence="2">Uncharacterized protein</fullName>
    </submittedName>
</protein>
<reference evidence="2 3" key="1">
    <citation type="submission" date="2016-10" db="EMBL/GenBank/DDBJ databases">
        <authorList>
            <person name="de Groot N.N."/>
        </authorList>
    </citation>
    <scope>NUCLEOTIDE SEQUENCE [LARGE SCALE GENOMIC DNA]</scope>
    <source>
        <strain evidence="2 3">DSM 44993</strain>
    </source>
</reference>
<sequence>MSACRQDPRLNAGNLPTELYKRWPTMRFHDHRRLENPRSDGVREPQLANFTSWPHYDQVRDLAGNLTERPVEITASIIGRLTSSDRGVVPAYPLGVLEYIARGGPTSRPSDRDILDALELVVALRNVLIYLEVRLLRRGQHWRGWISQAEIGKRLGVSVSAVTNRRARLPQKIASGSPVQVRPGTPRVDTKTAVALATEVLDRREETQDEVERLPDPADLISVVSYALANERLVPVEVFVEDIFACLSIVVSVRRQLDDLELTLLDLGRNHQVPNKLLGQPFGRRDQHATWKARRRLRNSSTGGRHEVVGYHVQESDSSEPSRSTPDTGAAAELRTVAAGLLQHHRSLADDEELDSWLRWLEEAGLHHEEVSLTRGGIGLLWTVFDDVAEAIGSLKSGASSRLRLTSDELTELCELVDGGNALRQRLRAAQRDQGNA</sequence>
<proteinExistence type="predicted"/>
<dbReference type="Proteomes" id="UP000198582">
    <property type="component" value="Unassembled WGS sequence"/>
</dbReference>
<evidence type="ECO:0000313" key="3">
    <source>
        <dbReference type="Proteomes" id="UP000198582"/>
    </source>
</evidence>
<name>A0A1H8YQU4_9PSEU</name>
<keyword evidence="3" id="KW-1185">Reference proteome</keyword>
<evidence type="ECO:0000256" key="1">
    <source>
        <dbReference type="SAM" id="MobiDB-lite"/>
    </source>
</evidence>
<feature type="region of interest" description="Disordered" evidence="1">
    <location>
        <begin position="306"/>
        <end position="329"/>
    </location>
</feature>
<dbReference type="EMBL" id="FOEF01000060">
    <property type="protein sequence ID" value="SEP54584.1"/>
    <property type="molecule type" value="Genomic_DNA"/>
</dbReference>
<organism evidence="2 3">
    <name type="scientific">Amycolatopsis saalfeldensis</name>
    <dbReference type="NCBI Taxonomy" id="394193"/>
    <lineage>
        <taxon>Bacteria</taxon>
        <taxon>Bacillati</taxon>
        <taxon>Actinomycetota</taxon>
        <taxon>Actinomycetes</taxon>
        <taxon>Pseudonocardiales</taxon>
        <taxon>Pseudonocardiaceae</taxon>
        <taxon>Amycolatopsis</taxon>
    </lineage>
</organism>
<evidence type="ECO:0000313" key="2">
    <source>
        <dbReference type="EMBL" id="SEP54584.1"/>
    </source>
</evidence>
<dbReference type="AlphaFoldDB" id="A0A1H8YQU4"/>
<accession>A0A1H8YQU4</accession>